<gene>
    <name evidence="4" type="ordered locus">Pnap_0388</name>
</gene>
<keyword evidence="1" id="KW-0175">Coiled coil</keyword>
<feature type="signal peptide" evidence="3">
    <location>
        <begin position="1"/>
        <end position="20"/>
    </location>
</feature>
<sequence>MKKSLSVIGLVLVVAAASVACDKIKSPMPELQKSPAPSGQASPPEGERTAFAQAAQKELDELKVTIAEFKAKAEASGAQTKTRLGEEVKKLEADLGEAQQRLAALKAATVESWNQVKASFSSSLEQLKRGVENFRKNPV</sequence>
<evidence type="ECO:0000313" key="5">
    <source>
        <dbReference type="Proteomes" id="UP000000644"/>
    </source>
</evidence>
<dbReference type="STRING" id="365044.Pnap_0388"/>
<feature type="region of interest" description="Disordered" evidence="2">
    <location>
        <begin position="26"/>
        <end position="51"/>
    </location>
</feature>
<feature type="chain" id="PRO_5002639907" description="Lipoprotein" evidence="3">
    <location>
        <begin position="21"/>
        <end position="139"/>
    </location>
</feature>
<accession>A1VJ83</accession>
<dbReference type="OrthoDB" id="9850544at2"/>
<evidence type="ECO:0008006" key="6">
    <source>
        <dbReference type="Google" id="ProtNLM"/>
    </source>
</evidence>
<proteinExistence type="predicted"/>
<dbReference type="RefSeq" id="WP_011799814.1">
    <property type="nucleotide sequence ID" value="NC_008781.1"/>
</dbReference>
<evidence type="ECO:0000313" key="4">
    <source>
        <dbReference type="EMBL" id="ABM35711.1"/>
    </source>
</evidence>
<dbReference type="EMBL" id="CP000529">
    <property type="protein sequence ID" value="ABM35711.1"/>
    <property type="molecule type" value="Genomic_DNA"/>
</dbReference>
<dbReference type="HOGENOM" id="CLU_1843291_0_0_4"/>
<dbReference type="KEGG" id="pna:Pnap_0388"/>
<evidence type="ECO:0000256" key="1">
    <source>
        <dbReference type="SAM" id="Coils"/>
    </source>
</evidence>
<evidence type="ECO:0000256" key="2">
    <source>
        <dbReference type="SAM" id="MobiDB-lite"/>
    </source>
</evidence>
<dbReference type="PROSITE" id="PS51257">
    <property type="entry name" value="PROKAR_LIPOPROTEIN"/>
    <property type="match status" value="1"/>
</dbReference>
<organism evidence="4 5">
    <name type="scientific">Polaromonas naphthalenivorans (strain CJ2)</name>
    <dbReference type="NCBI Taxonomy" id="365044"/>
    <lineage>
        <taxon>Bacteria</taxon>
        <taxon>Pseudomonadati</taxon>
        <taxon>Pseudomonadota</taxon>
        <taxon>Betaproteobacteria</taxon>
        <taxon>Burkholderiales</taxon>
        <taxon>Comamonadaceae</taxon>
        <taxon>Polaromonas</taxon>
    </lineage>
</organism>
<protein>
    <recommendedName>
        <fullName evidence="6">Lipoprotein</fullName>
    </recommendedName>
</protein>
<feature type="coiled-coil region" evidence="1">
    <location>
        <begin position="52"/>
        <end position="108"/>
    </location>
</feature>
<reference evidence="5" key="1">
    <citation type="journal article" date="2009" name="Environ. Microbiol.">
        <title>The genome of Polaromonas naphthalenivorans strain CJ2, isolated from coal tar-contaminated sediment, reveals physiological and metabolic versatility and evolution through extensive horizontal gene transfer.</title>
        <authorList>
            <person name="Yagi J.M."/>
            <person name="Sims D."/>
            <person name="Brettin T."/>
            <person name="Bruce D."/>
            <person name="Madsen E.L."/>
        </authorList>
    </citation>
    <scope>NUCLEOTIDE SEQUENCE [LARGE SCALE GENOMIC DNA]</scope>
    <source>
        <strain evidence="5">CJ2</strain>
    </source>
</reference>
<keyword evidence="5" id="KW-1185">Reference proteome</keyword>
<dbReference type="Proteomes" id="UP000000644">
    <property type="component" value="Chromosome"/>
</dbReference>
<dbReference type="AlphaFoldDB" id="A1VJ83"/>
<evidence type="ECO:0000256" key="3">
    <source>
        <dbReference type="SAM" id="SignalP"/>
    </source>
</evidence>
<name>A1VJ83_POLNA</name>
<keyword evidence="3" id="KW-0732">Signal</keyword>